<gene>
    <name evidence="1" type="ORF">GSF08_01510</name>
</gene>
<dbReference type="PANTHER" id="PTHR11669">
    <property type="entry name" value="REPLICATION FACTOR C / DNA POLYMERASE III GAMMA-TAU SUBUNIT"/>
    <property type="match status" value="1"/>
</dbReference>
<keyword evidence="2" id="KW-1185">Reference proteome</keyword>
<proteinExistence type="predicted"/>
<accession>A0A6N8U405</accession>
<dbReference type="InterPro" id="IPR027417">
    <property type="entry name" value="P-loop_NTPase"/>
</dbReference>
<dbReference type="Proteomes" id="UP000434036">
    <property type="component" value="Unassembled WGS sequence"/>
</dbReference>
<dbReference type="GO" id="GO:0006261">
    <property type="term" value="P:DNA-templated DNA replication"/>
    <property type="evidence" value="ECO:0007669"/>
    <property type="project" value="TreeGrafter"/>
</dbReference>
<name>A0A6N8U405_9FIRM</name>
<evidence type="ECO:0000313" key="2">
    <source>
        <dbReference type="Proteomes" id="UP000434036"/>
    </source>
</evidence>
<reference evidence="1 2" key="2">
    <citation type="submission" date="2020-01" db="EMBL/GenBank/DDBJ databases">
        <title>Clostridiaceae sp. nov. isolated from the gut of human by culturomics.</title>
        <authorList>
            <person name="Chang Y."/>
        </authorList>
    </citation>
    <scope>NUCLEOTIDE SEQUENCE [LARGE SCALE GENOMIC DNA]</scope>
    <source>
        <strain evidence="1 2">DONG20-135</strain>
    </source>
</reference>
<evidence type="ECO:0000313" key="1">
    <source>
        <dbReference type="EMBL" id="MXQ72621.1"/>
    </source>
</evidence>
<dbReference type="PANTHER" id="PTHR11669:SF8">
    <property type="entry name" value="DNA POLYMERASE III SUBUNIT DELTA"/>
    <property type="match status" value="1"/>
</dbReference>
<protein>
    <submittedName>
        <fullName evidence="1">DNA polymerase III subunit delta</fullName>
    </submittedName>
</protein>
<organism evidence="1 2">
    <name type="scientific">Copranaerobaculum intestinale</name>
    <dbReference type="NCBI Taxonomy" id="2692629"/>
    <lineage>
        <taxon>Bacteria</taxon>
        <taxon>Bacillati</taxon>
        <taxon>Bacillota</taxon>
        <taxon>Erysipelotrichia</taxon>
        <taxon>Erysipelotrichales</taxon>
        <taxon>Erysipelotrichaceae</taxon>
        <taxon>Copranaerobaculum</taxon>
    </lineage>
</organism>
<sequence length="327" mass="37069">MFKDTLKTFQPVVYQTLQHALSSKKLAHAYLFQGLAGTPKKEAAFLLTQSLLCPHADPFGCEICDICQRVVNGQYADMIMLDGTKGSIKKEDVLKLQDTFSKTGLEAAGHKIYVIDRVENATPDALNSLLKFLEEPTSDLTAILISEQIDRVLPTIVSRCQVVAFKPMDHKYSLKLCKEQGMDDLDAYLLSQMVHSPEEIQTTLDSDVYQHARFCMKEVVTLFRKDVYRALLFLETEAFPGKNKGADKISLQYLLDMLVIYYKDCLKQKSVCTDAWYMQQLQDGKQAADQICQILNILMDTKDTLIRTSVNIALLIDQLVYRIKEVS</sequence>
<dbReference type="AlphaFoldDB" id="A0A6N8U405"/>
<comment type="caution">
    <text evidence="1">The sequence shown here is derived from an EMBL/GenBank/DDBJ whole genome shotgun (WGS) entry which is preliminary data.</text>
</comment>
<dbReference type="EMBL" id="WUUQ01000001">
    <property type="protein sequence ID" value="MXQ72621.1"/>
    <property type="molecule type" value="Genomic_DNA"/>
</dbReference>
<dbReference type="Gene3D" id="3.40.50.300">
    <property type="entry name" value="P-loop containing nucleotide triphosphate hydrolases"/>
    <property type="match status" value="1"/>
</dbReference>
<dbReference type="InterPro" id="IPR050238">
    <property type="entry name" value="DNA_Rep/Repair_Clamp_Loader"/>
</dbReference>
<reference evidence="1 2" key="1">
    <citation type="submission" date="2019-12" db="EMBL/GenBank/DDBJ databases">
        <authorList>
            <person name="Yang R."/>
        </authorList>
    </citation>
    <scope>NUCLEOTIDE SEQUENCE [LARGE SCALE GENOMIC DNA]</scope>
    <source>
        <strain evidence="1 2">DONG20-135</strain>
    </source>
</reference>
<dbReference type="SUPFAM" id="SSF52540">
    <property type="entry name" value="P-loop containing nucleoside triphosphate hydrolases"/>
    <property type="match status" value="1"/>
</dbReference>
<dbReference type="Pfam" id="PF13177">
    <property type="entry name" value="DNA_pol3_delta2"/>
    <property type="match status" value="1"/>
</dbReference>